<dbReference type="InterPro" id="IPR018640">
    <property type="entry name" value="DUF2063"/>
</dbReference>
<dbReference type="Proteomes" id="UP000193427">
    <property type="component" value="Chromosome"/>
</dbReference>
<dbReference type="AlphaFoldDB" id="A0A1W6L2K3"/>
<reference evidence="1 2" key="1">
    <citation type="submission" date="2016-04" db="EMBL/GenBank/DDBJ databases">
        <title>Complete genome sequence of natural rubber-degrading, novel Gram-negative bacterium, Rhizobacter gummiphilus strain NS21.</title>
        <authorList>
            <person name="Tabata M."/>
            <person name="Kasai D."/>
            <person name="Fukuda M."/>
        </authorList>
    </citation>
    <scope>NUCLEOTIDE SEQUENCE [LARGE SCALE GENOMIC DNA]</scope>
    <source>
        <strain evidence="1 2">NS21</strain>
    </source>
</reference>
<accession>A0A1W6L2K3</accession>
<evidence type="ECO:0000313" key="2">
    <source>
        <dbReference type="Proteomes" id="UP000193427"/>
    </source>
</evidence>
<dbReference type="Pfam" id="PF09836">
    <property type="entry name" value="DUF2063"/>
    <property type="match status" value="1"/>
</dbReference>
<dbReference type="Gene3D" id="1.10.150.690">
    <property type="entry name" value="DUF2063"/>
    <property type="match status" value="1"/>
</dbReference>
<dbReference type="KEGG" id="rgu:A4W93_00115"/>
<protein>
    <submittedName>
        <fullName evidence="1">Uncharacterized protein</fullName>
    </submittedName>
</protein>
<sequence>MTHAAFHQGFVKTLQGATGDPAMAVYRNTVVKGCIDALEANFPAVVRLVGRDWFRSVAALYVAEEPPRDPRLFAYGGGFPAFLGRFGPAADLPYLEGVASLDQLWVESFAAADADALRADALVGLAPDALGGCRLVPHPAARWSWHPRLPIATLWSHNREWGVDTDLGDIAWQGEGVLLTRPALDVQWCGLTAGGVALLTACAKGHALADAASAALAEEPDCDLAATLALLLEQGAFAAASLSSRGLEP</sequence>
<organism evidence="1 2">
    <name type="scientific">Piscinibacter gummiphilus</name>
    <dbReference type="NCBI Taxonomy" id="946333"/>
    <lineage>
        <taxon>Bacteria</taxon>
        <taxon>Pseudomonadati</taxon>
        <taxon>Pseudomonadota</taxon>
        <taxon>Betaproteobacteria</taxon>
        <taxon>Burkholderiales</taxon>
        <taxon>Sphaerotilaceae</taxon>
        <taxon>Piscinibacter</taxon>
    </lineage>
</organism>
<dbReference type="OrthoDB" id="4146344at2"/>
<name>A0A1W6L2K3_9BURK</name>
<keyword evidence="2" id="KW-1185">Reference proteome</keyword>
<dbReference type="InterPro" id="IPR044922">
    <property type="entry name" value="DUF2063_N_sf"/>
</dbReference>
<dbReference type="STRING" id="946333.A4W93_00115"/>
<gene>
    <name evidence="1" type="ORF">A4W93_00115</name>
</gene>
<dbReference type="EMBL" id="CP015118">
    <property type="protein sequence ID" value="ARN18447.1"/>
    <property type="molecule type" value="Genomic_DNA"/>
</dbReference>
<proteinExistence type="predicted"/>
<dbReference type="RefSeq" id="WP_085748680.1">
    <property type="nucleotide sequence ID" value="NZ_BSPR01000010.1"/>
</dbReference>
<evidence type="ECO:0000313" key="1">
    <source>
        <dbReference type="EMBL" id="ARN18447.1"/>
    </source>
</evidence>